<proteinExistence type="predicted"/>
<keyword evidence="4" id="KW-1185">Reference proteome</keyword>
<evidence type="ECO:0000313" key="3">
    <source>
        <dbReference type="EMBL" id="WQG85715.1"/>
    </source>
</evidence>
<dbReference type="EMBL" id="CP140158">
    <property type="protein sequence ID" value="WQG85715.1"/>
    <property type="molecule type" value="Genomic_DNA"/>
</dbReference>
<name>A0ABZ0X533_9GAMM</name>
<dbReference type="Proteomes" id="UP001324185">
    <property type="component" value="Chromosome"/>
</dbReference>
<dbReference type="CDD" id="cd16329">
    <property type="entry name" value="LolA_like"/>
    <property type="match status" value="1"/>
</dbReference>
<protein>
    <submittedName>
        <fullName evidence="3">Outer membrane lipoprotein-sorting protein</fullName>
    </submittedName>
</protein>
<dbReference type="InterPro" id="IPR033399">
    <property type="entry name" value="TP_0789-like"/>
</dbReference>
<sequence length="263" mass="30320">MKRILSSLLLAVAAVSMTTTAVAETPEEKGLAIAKEAKARNTGWGDSQADMTMILRDKGGNEAERIVKVKSLEVKGDGDKGLSVFEQPRDVEGTAFLTYSHIEGNDDQWLFLPALKRVKRISSSNKSGPWMGSEFAYEDLSSFEVEKYDYKFLRDDELNGEKMFVVEMVPTYNNSGYSKTIAWIDQEHYRVHRIEFFDQKNDKLKELNMSEFKQYLDKYWRAHRQEMENVQTGKSTTIIWKDYEFNVGLTEDDFNKSSLKRAR</sequence>
<evidence type="ECO:0000259" key="2">
    <source>
        <dbReference type="Pfam" id="PF17131"/>
    </source>
</evidence>
<accession>A0ABZ0X533</accession>
<feature type="domain" description="Uncharacterized protein TP-0789" evidence="2">
    <location>
        <begin position="79"/>
        <end position="261"/>
    </location>
</feature>
<keyword evidence="1" id="KW-0732">Signal</keyword>
<organism evidence="3 4">
    <name type="scientific">Kangiella aquimarina</name>
    <dbReference type="NCBI Taxonomy" id="261965"/>
    <lineage>
        <taxon>Bacteria</taxon>
        <taxon>Pseudomonadati</taxon>
        <taxon>Pseudomonadota</taxon>
        <taxon>Gammaproteobacteria</taxon>
        <taxon>Kangiellales</taxon>
        <taxon>Kangiellaceae</taxon>
        <taxon>Kangiella</taxon>
    </lineage>
</organism>
<reference evidence="3 4" key="1">
    <citation type="submission" date="2023-11" db="EMBL/GenBank/DDBJ databases">
        <title>MicrobeMod: A computational toolkit for identifying prokaryotic methylation and restriction-modification with nanopore sequencing.</title>
        <authorList>
            <person name="Crits-Christoph A."/>
            <person name="Kang S.C."/>
            <person name="Lee H."/>
            <person name="Ostrov N."/>
        </authorList>
    </citation>
    <scope>NUCLEOTIDE SEQUENCE [LARGE SCALE GENOMIC DNA]</scope>
    <source>
        <strain evidence="3 4">DSMZ 16071</strain>
    </source>
</reference>
<evidence type="ECO:0000256" key="1">
    <source>
        <dbReference type="SAM" id="SignalP"/>
    </source>
</evidence>
<dbReference type="Gene3D" id="2.50.20.10">
    <property type="entry name" value="Lipoprotein localisation LolA/LolB/LppX"/>
    <property type="match status" value="1"/>
</dbReference>
<keyword evidence="3" id="KW-0449">Lipoprotein</keyword>
<feature type="signal peptide" evidence="1">
    <location>
        <begin position="1"/>
        <end position="23"/>
    </location>
</feature>
<evidence type="ECO:0000313" key="4">
    <source>
        <dbReference type="Proteomes" id="UP001324185"/>
    </source>
</evidence>
<dbReference type="Pfam" id="PF17131">
    <property type="entry name" value="LolA_like"/>
    <property type="match status" value="1"/>
</dbReference>
<feature type="chain" id="PRO_5046290984" evidence="1">
    <location>
        <begin position="24"/>
        <end position="263"/>
    </location>
</feature>
<dbReference type="RefSeq" id="WP_018623709.1">
    <property type="nucleotide sequence ID" value="NZ_CP140158.1"/>
</dbReference>
<gene>
    <name evidence="3" type="ORF">SR900_02235</name>
</gene>